<evidence type="ECO:0000313" key="3">
    <source>
        <dbReference type="Proteomes" id="UP000229497"/>
    </source>
</evidence>
<feature type="transmembrane region" description="Helical" evidence="1">
    <location>
        <begin position="12"/>
        <end position="34"/>
    </location>
</feature>
<name>A0A2H0KN07_9BACT</name>
<accession>A0A2H0KN07</accession>
<keyword evidence="1" id="KW-0472">Membrane</keyword>
<dbReference type="InterPro" id="IPR045584">
    <property type="entry name" value="Pilin-like"/>
</dbReference>
<evidence type="ECO:0000256" key="1">
    <source>
        <dbReference type="SAM" id="Phobius"/>
    </source>
</evidence>
<evidence type="ECO:0008006" key="4">
    <source>
        <dbReference type="Google" id="ProtNLM"/>
    </source>
</evidence>
<sequence>MDKNNKSYTLIEILIVTAITLLLSGMSLVMMGSYKDDRLLNSQVNKFSKALEFARDKAMAGDTGLCSANPTPYVNGYSVVVNPTEIQLIPGCNTSPSPVVYPLERGIIFVTPSLAIQFDSQRYQGNTIIIPIKNTTTNRCKSVTIDETGLVTNADSICPAP</sequence>
<dbReference type="AlphaFoldDB" id="A0A2H0KN07"/>
<protein>
    <recommendedName>
        <fullName evidence="4">General secretion pathway GspH domain-containing protein</fullName>
    </recommendedName>
</protein>
<keyword evidence="1" id="KW-1133">Transmembrane helix</keyword>
<dbReference type="InterPro" id="IPR012902">
    <property type="entry name" value="N_methyl_site"/>
</dbReference>
<dbReference type="Pfam" id="PF07963">
    <property type="entry name" value="N_methyl"/>
    <property type="match status" value="1"/>
</dbReference>
<dbReference type="Proteomes" id="UP000229497">
    <property type="component" value="Unassembled WGS sequence"/>
</dbReference>
<proteinExistence type="predicted"/>
<reference evidence="2 3" key="1">
    <citation type="submission" date="2017-09" db="EMBL/GenBank/DDBJ databases">
        <title>Depth-based differentiation of microbial function through sediment-hosted aquifers and enrichment of novel symbionts in the deep terrestrial subsurface.</title>
        <authorList>
            <person name="Probst A.J."/>
            <person name="Ladd B."/>
            <person name="Jarett J.K."/>
            <person name="Geller-Mcgrath D.E."/>
            <person name="Sieber C.M."/>
            <person name="Emerson J.B."/>
            <person name="Anantharaman K."/>
            <person name="Thomas B.C."/>
            <person name="Malmstrom R."/>
            <person name="Stieglmeier M."/>
            <person name="Klingl A."/>
            <person name="Woyke T."/>
            <person name="Ryan C.M."/>
            <person name="Banfield J.F."/>
        </authorList>
    </citation>
    <scope>NUCLEOTIDE SEQUENCE [LARGE SCALE GENOMIC DNA]</scope>
    <source>
        <strain evidence="2">CG11_big_fil_rev_8_21_14_0_20_37_16</strain>
    </source>
</reference>
<organism evidence="2 3">
    <name type="scientific">Candidatus Roizmanbacteria bacterium CG11_big_fil_rev_8_21_14_0_20_37_16</name>
    <dbReference type="NCBI Taxonomy" id="1974857"/>
    <lineage>
        <taxon>Bacteria</taxon>
        <taxon>Candidatus Roizmaniibacteriota</taxon>
    </lineage>
</organism>
<comment type="caution">
    <text evidence="2">The sequence shown here is derived from an EMBL/GenBank/DDBJ whole genome shotgun (WGS) entry which is preliminary data.</text>
</comment>
<gene>
    <name evidence="2" type="ORF">COV87_00660</name>
</gene>
<dbReference type="SUPFAM" id="SSF54523">
    <property type="entry name" value="Pili subunits"/>
    <property type="match status" value="1"/>
</dbReference>
<evidence type="ECO:0000313" key="2">
    <source>
        <dbReference type="EMBL" id="PIQ71923.1"/>
    </source>
</evidence>
<dbReference type="EMBL" id="PCVK01000022">
    <property type="protein sequence ID" value="PIQ71923.1"/>
    <property type="molecule type" value="Genomic_DNA"/>
</dbReference>
<keyword evidence="1" id="KW-0812">Transmembrane</keyword>